<name>A0A840MRU1_9PROT</name>
<evidence type="ECO:0000313" key="4">
    <source>
        <dbReference type="EMBL" id="MBB5019799.1"/>
    </source>
</evidence>
<dbReference type="CDD" id="cd05121">
    <property type="entry name" value="ABC1_ADCK3-like"/>
    <property type="match status" value="1"/>
</dbReference>
<dbReference type="Proteomes" id="UP000575898">
    <property type="component" value="Unassembled WGS sequence"/>
</dbReference>
<gene>
    <name evidence="4" type="ORF">HNQ59_003107</name>
</gene>
<evidence type="ECO:0000313" key="5">
    <source>
        <dbReference type="Proteomes" id="UP000575898"/>
    </source>
</evidence>
<evidence type="ECO:0000256" key="2">
    <source>
        <dbReference type="SAM" id="Phobius"/>
    </source>
</evidence>
<protein>
    <submittedName>
        <fullName evidence="4">Ubiquinone biosynthesis protein</fullName>
    </submittedName>
</protein>
<keyword evidence="2" id="KW-0472">Membrane</keyword>
<dbReference type="PANTHER" id="PTHR10566:SF113">
    <property type="entry name" value="PROTEIN ACTIVITY OF BC1 COMPLEX KINASE 7, CHLOROPLASTIC"/>
    <property type="match status" value="1"/>
</dbReference>
<dbReference type="InterPro" id="IPR050154">
    <property type="entry name" value="UbiB_kinase"/>
</dbReference>
<feature type="transmembrane region" description="Helical" evidence="2">
    <location>
        <begin position="503"/>
        <end position="522"/>
    </location>
</feature>
<comment type="caution">
    <text evidence="4">The sequence shown here is derived from an EMBL/GenBank/DDBJ whole genome shotgun (WGS) entry which is preliminary data.</text>
</comment>
<proteinExistence type="inferred from homology"/>
<feature type="domain" description="ABC1 atypical kinase-like" evidence="3">
    <location>
        <begin position="99"/>
        <end position="343"/>
    </location>
</feature>
<dbReference type="InterPro" id="IPR004147">
    <property type="entry name" value="ABC1_dom"/>
</dbReference>
<keyword evidence="5" id="KW-1185">Reference proteome</keyword>
<dbReference type="SUPFAM" id="SSF56112">
    <property type="entry name" value="Protein kinase-like (PK-like)"/>
    <property type="match status" value="1"/>
</dbReference>
<dbReference type="Pfam" id="PF03109">
    <property type="entry name" value="ABC1"/>
    <property type="match status" value="1"/>
</dbReference>
<evidence type="ECO:0000259" key="3">
    <source>
        <dbReference type="Pfam" id="PF03109"/>
    </source>
</evidence>
<feature type="transmembrane region" description="Helical" evidence="2">
    <location>
        <begin position="528"/>
        <end position="554"/>
    </location>
</feature>
<sequence>MLRETFSVLRDLPRVREISAVFVRNGLGDLVHRLGIPAMFERAGQILHVPVEPGDEPIPAPVRVRLAFEALGPTFVKLGQVLATRVDVFPQDWITEFEKLQTNVPGIPFEQLEADLQKAIGMPLDQVFRQLDRTPIGAASIAQVHRATLFTGEEVILKIRRPGIISKIEADLRILHHIAALVEFEWPDLRRYHPVSIVEQFSRSLHRELDLSVEARNVDRFRRNFECDPRIVVPGIHWEWTSEIVNVQEYIDGIPGNELKRVDQSGLDRKELAAIGADAVLKMILIDGYFHADPHPGNVFYLEGGRIAFIDFGMVGRLPHYRRDQIVDLLAALANRDEQGILDVILDWSGDVVIDEEKLAADIADFIFDYEYLPLKDIRIGALLNHMISIMREHTIALPPDLTLLFKALITLEGLGRQLDPEFEMVAHMTPFVREVVIDRYRPSSLLRRIKHEAADTLKLLSSAPRDIGKLLKEIRRGKVKIDFDLKRLDHFGIQLNRAANRLTLGIVTGCLIIASAIVMTVPSGPRLWGMSMFGFMGFFIAFLNSIWIIFSIWRSAKD</sequence>
<reference evidence="4 5" key="1">
    <citation type="submission" date="2020-08" db="EMBL/GenBank/DDBJ databases">
        <title>Genomic Encyclopedia of Type Strains, Phase IV (KMG-IV): sequencing the most valuable type-strain genomes for metagenomic binning, comparative biology and taxonomic classification.</title>
        <authorList>
            <person name="Goeker M."/>
        </authorList>
    </citation>
    <scope>NUCLEOTIDE SEQUENCE [LARGE SCALE GENOMIC DNA]</scope>
    <source>
        <strain evidence="4 5">DSM 27165</strain>
    </source>
</reference>
<dbReference type="InterPro" id="IPR011009">
    <property type="entry name" value="Kinase-like_dom_sf"/>
</dbReference>
<organism evidence="4 5">
    <name type="scientific">Chitinivorax tropicus</name>
    <dbReference type="NCBI Taxonomy" id="714531"/>
    <lineage>
        <taxon>Bacteria</taxon>
        <taxon>Pseudomonadati</taxon>
        <taxon>Pseudomonadota</taxon>
        <taxon>Betaproteobacteria</taxon>
        <taxon>Chitinivorax</taxon>
    </lineage>
</organism>
<dbReference type="EMBL" id="JACHHY010000020">
    <property type="protein sequence ID" value="MBB5019799.1"/>
    <property type="molecule type" value="Genomic_DNA"/>
</dbReference>
<keyword evidence="2" id="KW-1133">Transmembrane helix</keyword>
<keyword evidence="2" id="KW-0812">Transmembrane</keyword>
<dbReference type="RefSeq" id="WP_184041204.1">
    <property type="nucleotide sequence ID" value="NZ_JACHHY010000020.1"/>
</dbReference>
<accession>A0A840MRU1</accession>
<evidence type="ECO:0000256" key="1">
    <source>
        <dbReference type="ARBA" id="ARBA00009670"/>
    </source>
</evidence>
<keyword evidence="4" id="KW-0830">Ubiquinone</keyword>
<dbReference type="PANTHER" id="PTHR10566">
    <property type="entry name" value="CHAPERONE-ACTIVITY OF BC1 COMPLEX CABC1 -RELATED"/>
    <property type="match status" value="1"/>
</dbReference>
<dbReference type="AlphaFoldDB" id="A0A840MRU1"/>
<comment type="similarity">
    <text evidence="1">Belongs to the protein kinase superfamily. ADCK protein kinase family.</text>
</comment>